<evidence type="ECO:0000313" key="2">
    <source>
        <dbReference type="EMBL" id="AKD56472.1"/>
    </source>
</evidence>
<evidence type="ECO:0000256" key="1">
    <source>
        <dbReference type="SAM" id="Phobius"/>
    </source>
</evidence>
<keyword evidence="1" id="KW-1133">Transmembrane helix</keyword>
<dbReference type="RefSeq" id="WP_046575556.1">
    <property type="nucleotide sequence ID" value="NZ_CP010429.1"/>
</dbReference>
<dbReference type="Proteomes" id="UP000033054">
    <property type="component" value="Chromosome"/>
</dbReference>
<reference evidence="2 3" key="1">
    <citation type="journal article" date="2014" name="Curr. Microbiol.">
        <title>Spirosoma radiotolerans sp. nov., a gamma-radiation-resistant bacterium isolated from gamma ray-irradiated soil.</title>
        <authorList>
            <person name="Lee J.J."/>
            <person name="Srinivasan S."/>
            <person name="Lim S."/>
            <person name="Joe M."/>
            <person name="Im S."/>
            <person name="Bae S.I."/>
            <person name="Park K.R."/>
            <person name="Han J.H."/>
            <person name="Park S.H."/>
            <person name="Joo B.M."/>
            <person name="Park S.J."/>
            <person name="Kim M.K."/>
        </authorList>
    </citation>
    <scope>NUCLEOTIDE SEQUENCE [LARGE SCALE GENOMIC DNA]</scope>
    <source>
        <strain evidence="2 3">DG5A</strain>
    </source>
</reference>
<dbReference type="PATRIC" id="fig|1379870.5.peg.3840"/>
<sequence>MKQVQWFIGMMYTIMAMAIMVHTGKITDASGSSASLILLLICGIMVLPPVTDRFPFLKWLIWFAFIGGFFFMLGAYPNGKEEPNLNATTRHF</sequence>
<dbReference type="KEGG" id="srd:SD10_17730"/>
<evidence type="ECO:0000313" key="3">
    <source>
        <dbReference type="Proteomes" id="UP000033054"/>
    </source>
</evidence>
<feature type="transmembrane region" description="Helical" evidence="1">
    <location>
        <begin position="56"/>
        <end position="76"/>
    </location>
</feature>
<feature type="transmembrane region" description="Helical" evidence="1">
    <location>
        <begin position="31"/>
        <end position="50"/>
    </location>
</feature>
<dbReference type="STRING" id="1379870.SD10_17730"/>
<dbReference type="HOGENOM" id="CLU_2411708_0_0_10"/>
<feature type="transmembrane region" description="Helical" evidence="1">
    <location>
        <begin position="6"/>
        <end position="24"/>
    </location>
</feature>
<proteinExistence type="predicted"/>
<protein>
    <submittedName>
        <fullName evidence="2">Uncharacterized protein</fullName>
    </submittedName>
</protein>
<dbReference type="EMBL" id="CP010429">
    <property type="protein sequence ID" value="AKD56472.1"/>
    <property type="molecule type" value="Genomic_DNA"/>
</dbReference>
<name>A0A0E3V853_9BACT</name>
<keyword evidence="3" id="KW-1185">Reference proteome</keyword>
<gene>
    <name evidence="2" type="ORF">SD10_17730</name>
</gene>
<dbReference type="AlphaFoldDB" id="A0A0E3V853"/>
<organism evidence="2 3">
    <name type="scientific">Spirosoma radiotolerans</name>
    <dbReference type="NCBI Taxonomy" id="1379870"/>
    <lineage>
        <taxon>Bacteria</taxon>
        <taxon>Pseudomonadati</taxon>
        <taxon>Bacteroidota</taxon>
        <taxon>Cytophagia</taxon>
        <taxon>Cytophagales</taxon>
        <taxon>Cytophagaceae</taxon>
        <taxon>Spirosoma</taxon>
    </lineage>
</organism>
<keyword evidence="1" id="KW-0472">Membrane</keyword>
<accession>A0A0E3V853</accession>
<keyword evidence="1" id="KW-0812">Transmembrane</keyword>